<dbReference type="GO" id="GO:0005737">
    <property type="term" value="C:cytoplasm"/>
    <property type="evidence" value="ECO:0007669"/>
    <property type="project" value="TreeGrafter"/>
</dbReference>
<evidence type="ECO:0000313" key="2">
    <source>
        <dbReference type="EMBL" id="KAH7303912.1"/>
    </source>
</evidence>
<gene>
    <name evidence="2" type="ORF">B0I35DRAFT_363965</name>
</gene>
<dbReference type="SUPFAM" id="SSF51735">
    <property type="entry name" value="NAD(P)-binding Rossmann-fold domains"/>
    <property type="match status" value="1"/>
</dbReference>
<evidence type="ECO:0000256" key="1">
    <source>
        <dbReference type="ARBA" id="ARBA00006484"/>
    </source>
</evidence>
<protein>
    <submittedName>
        <fullName evidence="2">Uncharacterized protein</fullName>
    </submittedName>
</protein>
<dbReference type="InterPro" id="IPR036291">
    <property type="entry name" value="NAD(P)-bd_dom_sf"/>
</dbReference>
<keyword evidence="3" id="KW-1185">Reference proteome</keyword>
<name>A0A8K0SBR9_9HYPO</name>
<dbReference type="InterPro" id="IPR051468">
    <property type="entry name" value="Fungal_SecMetab_SDRs"/>
</dbReference>
<dbReference type="PRINTS" id="PR00081">
    <property type="entry name" value="GDHRDH"/>
</dbReference>
<dbReference type="EMBL" id="JAGPNK010000027">
    <property type="protein sequence ID" value="KAH7303912.1"/>
    <property type="molecule type" value="Genomic_DNA"/>
</dbReference>
<dbReference type="PANTHER" id="PTHR43544">
    <property type="entry name" value="SHORT-CHAIN DEHYDROGENASE/REDUCTASE"/>
    <property type="match status" value="1"/>
</dbReference>
<dbReference type="Proteomes" id="UP000813444">
    <property type="component" value="Unassembled WGS sequence"/>
</dbReference>
<dbReference type="GO" id="GO:0016491">
    <property type="term" value="F:oxidoreductase activity"/>
    <property type="evidence" value="ECO:0007669"/>
    <property type="project" value="TreeGrafter"/>
</dbReference>
<dbReference type="AlphaFoldDB" id="A0A8K0SBR9"/>
<dbReference type="InterPro" id="IPR002347">
    <property type="entry name" value="SDR_fam"/>
</dbReference>
<reference evidence="2" key="1">
    <citation type="journal article" date="2021" name="Nat. Commun.">
        <title>Genetic determinants of endophytism in the Arabidopsis root mycobiome.</title>
        <authorList>
            <person name="Mesny F."/>
            <person name="Miyauchi S."/>
            <person name="Thiergart T."/>
            <person name="Pickel B."/>
            <person name="Atanasova L."/>
            <person name="Karlsson M."/>
            <person name="Huettel B."/>
            <person name="Barry K.W."/>
            <person name="Haridas S."/>
            <person name="Chen C."/>
            <person name="Bauer D."/>
            <person name="Andreopoulos W."/>
            <person name="Pangilinan J."/>
            <person name="LaButti K."/>
            <person name="Riley R."/>
            <person name="Lipzen A."/>
            <person name="Clum A."/>
            <person name="Drula E."/>
            <person name="Henrissat B."/>
            <person name="Kohler A."/>
            <person name="Grigoriev I.V."/>
            <person name="Martin F.M."/>
            <person name="Hacquard S."/>
        </authorList>
    </citation>
    <scope>NUCLEOTIDE SEQUENCE</scope>
    <source>
        <strain evidence="2">MPI-CAGE-CH-0235</strain>
    </source>
</reference>
<evidence type="ECO:0000313" key="3">
    <source>
        <dbReference type="Proteomes" id="UP000813444"/>
    </source>
</evidence>
<dbReference type="Gene3D" id="3.40.50.720">
    <property type="entry name" value="NAD(P)-binding Rossmann-like Domain"/>
    <property type="match status" value="1"/>
</dbReference>
<proteinExistence type="inferred from homology"/>
<dbReference type="CDD" id="cd05325">
    <property type="entry name" value="carb_red_sniffer_like_SDR_c"/>
    <property type="match status" value="1"/>
</dbReference>
<sequence>MSETPENTVYVITGANRGIGLGLAKAYLGRPRTTVIATVRNQQAADVLKSEISTVELGENSVLDIIELDFTRAESPEKIRSAFNIARIDVLINNAGAAGELNRAVETTAEDLRACFEINTIAPLMMFQALWPLMQKAESPKLIMVTSTVGFITYQEFPGGAYGPSKAALNWLTRALHLQEDKLTAVALHPGWVQTAMGYSAAQDWKFAPGPPETIEGCVKGMIGIIDNATRDKYSGKFVTYKGEEYPW</sequence>
<organism evidence="2 3">
    <name type="scientific">Stachybotrys elegans</name>
    <dbReference type="NCBI Taxonomy" id="80388"/>
    <lineage>
        <taxon>Eukaryota</taxon>
        <taxon>Fungi</taxon>
        <taxon>Dikarya</taxon>
        <taxon>Ascomycota</taxon>
        <taxon>Pezizomycotina</taxon>
        <taxon>Sordariomycetes</taxon>
        <taxon>Hypocreomycetidae</taxon>
        <taxon>Hypocreales</taxon>
        <taxon>Stachybotryaceae</taxon>
        <taxon>Stachybotrys</taxon>
    </lineage>
</organism>
<accession>A0A8K0SBR9</accession>
<dbReference type="OrthoDB" id="7289984at2759"/>
<comment type="similarity">
    <text evidence="1">Belongs to the short-chain dehydrogenases/reductases (SDR) family.</text>
</comment>
<dbReference type="Pfam" id="PF00106">
    <property type="entry name" value="adh_short"/>
    <property type="match status" value="1"/>
</dbReference>
<dbReference type="PANTHER" id="PTHR43544:SF26">
    <property type="entry name" value="SHORT CHAIN DEHYDROGENASE_REDUCTASE FAMILY OXIDOREDUCTASE (JCVI)"/>
    <property type="match status" value="1"/>
</dbReference>
<comment type="caution">
    <text evidence="2">The sequence shown here is derived from an EMBL/GenBank/DDBJ whole genome shotgun (WGS) entry which is preliminary data.</text>
</comment>